<keyword evidence="2" id="KW-0347">Helicase</keyword>
<dbReference type="RefSeq" id="WP_014238365.1">
    <property type="nucleotide sequence ID" value="NC_016616.1"/>
</dbReference>
<dbReference type="GO" id="GO:0003677">
    <property type="term" value="F:DNA binding"/>
    <property type="evidence" value="ECO:0007669"/>
    <property type="project" value="InterPro"/>
</dbReference>
<dbReference type="REBASE" id="45517">
    <property type="entry name" value="DsuPSORF3354P"/>
</dbReference>
<dbReference type="Proteomes" id="UP000005633">
    <property type="component" value="Chromosome"/>
</dbReference>
<name>G8QK06_AZOOP</name>
<reference evidence="2 3" key="1">
    <citation type="journal article" date="2012" name="J. Bacteriol.">
        <title>Complete genome sequence of the anaerobic perchlorate-reducing bacterium Azospira suillum strain PS.</title>
        <authorList>
            <person name="Byrne-Bailey K.G."/>
            <person name="Coates J.D."/>
        </authorList>
    </citation>
    <scope>NUCLEOTIDE SEQUENCE [LARGE SCALE GENOMIC DNA]</scope>
    <source>
        <strain evidence="3">ATCC BAA-33 / DSM 13638 / PS</strain>
    </source>
</reference>
<protein>
    <submittedName>
        <fullName evidence="2">DNA/RNA helicase, superfamily II</fullName>
    </submittedName>
</protein>
<dbReference type="EMBL" id="CP003153">
    <property type="protein sequence ID" value="AEV27685.1"/>
    <property type="molecule type" value="Genomic_DNA"/>
</dbReference>
<evidence type="ECO:0000259" key="1">
    <source>
        <dbReference type="Pfam" id="PF04851"/>
    </source>
</evidence>
<dbReference type="InterPro" id="IPR027417">
    <property type="entry name" value="P-loop_NTPase"/>
</dbReference>
<keyword evidence="2" id="KW-0378">Hydrolase</keyword>
<evidence type="ECO:0000313" key="3">
    <source>
        <dbReference type="Proteomes" id="UP000005633"/>
    </source>
</evidence>
<keyword evidence="2" id="KW-0547">Nucleotide-binding</keyword>
<dbReference type="GO" id="GO:0005524">
    <property type="term" value="F:ATP binding"/>
    <property type="evidence" value="ECO:0007669"/>
    <property type="project" value="InterPro"/>
</dbReference>
<dbReference type="Pfam" id="PF04851">
    <property type="entry name" value="ResIII"/>
    <property type="match status" value="1"/>
</dbReference>
<dbReference type="KEGG" id="dsu:Dsui_3355"/>
<dbReference type="Gene3D" id="3.40.50.300">
    <property type="entry name" value="P-loop containing nucleotide triphosphate hydrolases"/>
    <property type="match status" value="2"/>
</dbReference>
<dbReference type="OrthoDB" id="9804145at2"/>
<evidence type="ECO:0000313" key="2">
    <source>
        <dbReference type="EMBL" id="AEV27685.1"/>
    </source>
</evidence>
<dbReference type="HOGENOM" id="CLU_015668_0_0_4"/>
<accession>G8QK06</accession>
<dbReference type="STRING" id="640081.Dsui_3355"/>
<keyword evidence="2" id="KW-0067">ATP-binding</keyword>
<dbReference type="SUPFAM" id="SSF52540">
    <property type="entry name" value="P-loop containing nucleoside triphosphate hydrolases"/>
    <property type="match status" value="1"/>
</dbReference>
<dbReference type="eggNOG" id="COG3587">
    <property type="taxonomic scope" value="Bacteria"/>
</dbReference>
<dbReference type="InterPro" id="IPR006935">
    <property type="entry name" value="Helicase/UvrB_N"/>
</dbReference>
<proteinExistence type="predicted"/>
<dbReference type="eggNOG" id="COG1061">
    <property type="taxonomic scope" value="Bacteria"/>
</dbReference>
<dbReference type="GO" id="GO:0016787">
    <property type="term" value="F:hydrolase activity"/>
    <property type="evidence" value="ECO:0007669"/>
    <property type="project" value="InterPro"/>
</dbReference>
<dbReference type="CDD" id="cd18785">
    <property type="entry name" value="SF2_C"/>
    <property type="match status" value="1"/>
</dbReference>
<organism evidence="2 3">
    <name type="scientific">Azospira oryzae (strain ATCC BAA-33 / DSM 13638 / PS)</name>
    <name type="common">Dechlorosoma suillum</name>
    <dbReference type="NCBI Taxonomy" id="640081"/>
    <lineage>
        <taxon>Bacteria</taxon>
        <taxon>Pseudomonadati</taxon>
        <taxon>Pseudomonadota</taxon>
        <taxon>Betaproteobacteria</taxon>
        <taxon>Rhodocyclales</taxon>
        <taxon>Rhodocyclaceae</taxon>
        <taxon>Azospira</taxon>
    </lineage>
</organism>
<dbReference type="AlphaFoldDB" id="G8QK06"/>
<gene>
    <name evidence="2" type="ordered locus">Dsui_3355</name>
</gene>
<feature type="domain" description="Helicase/UvrB N-terminal" evidence="1">
    <location>
        <begin position="1"/>
        <end position="244"/>
    </location>
</feature>
<dbReference type="GO" id="GO:0004386">
    <property type="term" value="F:helicase activity"/>
    <property type="evidence" value="ECO:0007669"/>
    <property type="project" value="UniProtKB-KW"/>
</dbReference>
<sequence>MELKDYQADVLTDLSKYLETLLECKGHLPNAFAQYWKDRGVLNQAYKNNIKEVPHVCVKVPTAGGKTFIAVNALERIFSAFAEYNPTRPKFVVWLVPSLTILEQTVKNLSNIDHSYRQRLNDLFSGRVQIYEKADVLQGAGFNADTVKEQLSVVVMSFDSLKATNKENRKAFQENGYLASFLNDDSEIVEPLEGTDPSALINVMRSLKPVVVVDESHNAESNLSVDMLRNLNPSFIFDLTATPRDNSNIISYVDALRLKKQNMVKLPVIVANQRSQEDVIMAALNMRRQLEEFAKKTEEKGGGYIRPIVLFQAEPKNKDDTTTFEKVREILLELNIPKEHIAIKTANINELKNVDLMSRDCPVRYIITVNALKEGWDCPFAYVLATLANKSSVVDVTQILGRVLRMPYTRKHGIELLNLSYVFTSSSHFQNTLSQVVAGLNKAGFSKRDYREFDLSEVEQEQGTTTSPTQEELNLTAQTGEEKLTETGDGQDLEIETHKLNPDWEQQAVEQAVNVDTSSTQPALSAVGNATGVEAIKAQAVAQAQEFEEQANAASGESCPEELKAHMNEHKMKPIFEESAKAIRLPQFFIKLPSDGGFFDSGDEWHKLAKENLLPNFVLANLDATINFTAVESDVYKVDAEEIGNGESAPSFTVVKKAEKEKLNSIIKSQPTSGQITSIVGRLFGLIGKNTFYPIEDNDVKHYLKRIVEAMNADQRADCLERDYAYVKLIKEKIQGLANEYAAKEFSNWLTTQKIKLRPSFSLPATIAPSDNAPAISKSLYVTEGGVNNLEGKVIRGVADLENIVWWHRNLERGKGFVINGFLNHYPDFIVLTQSKNIIVVETKGDDRDNSDSKDKLKLGKIWESQANQIAHETGYRYHYMMVFESNPIDGAHTTGDVLKLIEAL</sequence>